<organism evidence="2 3">
    <name type="scientific">Pleuronectes platessa</name>
    <name type="common">European plaice</name>
    <dbReference type="NCBI Taxonomy" id="8262"/>
    <lineage>
        <taxon>Eukaryota</taxon>
        <taxon>Metazoa</taxon>
        <taxon>Chordata</taxon>
        <taxon>Craniata</taxon>
        <taxon>Vertebrata</taxon>
        <taxon>Euteleostomi</taxon>
        <taxon>Actinopterygii</taxon>
        <taxon>Neopterygii</taxon>
        <taxon>Teleostei</taxon>
        <taxon>Neoteleostei</taxon>
        <taxon>Acanthomorphata</taxon>
        <taxon>Carangaria</taxon>
        <taxon>Pleuronectiformes</taxon>
        <taxon>Pleuronectoidei</taxon>
        <taxon>Pleuronectidae</taxon>
        <taxon>Pleuronectes</taxon>
    </lineage>
</organism>
<dbReference type="InterPro" id="IPR013783">
    <property type="entry name" value="Ig-like_fold"/>
</dbReference>
<evidence type="ECO:0000313" key="3">
    <source>
        <dbReference type="Proteomes" id="UP001153269"/>
    </source>
</evidence>
<dbReference type="InterPro" id="IPR013098">
    <property type="entry name" value="Ig_I-set"/>
</dbReference>
<reference evidence="2" key="1">
    <citation type="submission" date="2020-03" db="EMBL/GenBank/DDBJ databases">
        <authorList>
            <person name="Weist P."/>
        </authorList>
    </citation>
    <scope>NUCLEOTIDE SEQUENCE</scope>
</reference>
<feature type="domain" description="Immunoglobulin I-set" evidence="1">
    <location>
        <begin position="47"/>
        <end position="100"/>
    </location>
</feature>
<dbReference type="InterPro" id="IPR036179">
    <property type="entry name" value="Ig-like_dom_sf"/>
</dbReference>
<accession>A0A9N7YPD1</accession>
<gene>
    <name evidence="2" type="ORF">PLEPLA_LOCUS22599</name>
</gene>
<dbReference type="Proteomes" id="UP001153269">
    <property type="component" value="Unassembled WGS sequence"/>
</dbReference>
<protein>
    <recommendedName>
        <fullName evidence="1">Immunoglobulin I-set domain-containing protein</fullName>
    </recommendedName>
</protein>
<keyword evidence="3" id="KW-1185">Reference proteome</keyword>
<dbReference type="SUPFAM" id="SSF48726">
    <property type="entry name" value="Immunoglobulin"/>
    <property type="match status" value="1"/>
</dbReference>
<name>A0A9N7YPD1_PLEPL</name>
<dbReference type="EMBL" id="CADEAL010001669">
    <property type="protein sequence ID" value="CAB1434557.1"/>
    <property type="molecule type" value="Genomic_DNA"/>
</dbReference>
<evidence type="ECO:0000259" key="1">
    <source>
        <dbReference type="Pfam" id="PF07679"/>
    </source>
</evidence>
<evidence type="ECO:0000313" key="2">
    <source>
        <dbReference type="EMBL" id="CAB1434557.1"/>
    </source>
</evidence>
<dbReference type="AlphaFoldDB" id="A0A9N7YPD1"/>
<proteinExistence type="predicted"/>
<dbReference type="Gene3D" id="2.60.40.10">
    <property type="entry name" value="Immunoglobulins"/>
    <property type="match status" value="1"/>
</dbReference>
<dbReference type="Pfam" id="PF07679">
    <property type="entry name" value="I-set"/>
    <property type="match status" value="1"/>
</dbReference>
<comment type="caution">
    <text evidence="2">The sequence shown here is derived from an EMBL/GenBank/DDBJ whole genome shotgun (WGS) entry which is preliminary data.</text>
</comment>
<sequence>MLSVPPGGPVELCVVLHEEKVDGVWLKDGVEILQRLILLYGPIGGTNPVTVKADQTATIKIPFRGRPLPKVTWYRDGVEVTEEERTKMQRTADSTSLLLSREEVVGQSWRSSTTVFSDDTVEEGQVCQYRIRAVNTEGMSDPLETEILRGHFVNLHISTSLELWPGEELQTESEVTTPLPS</sequence>